<protein>
    <submittedName>
        <fullName evidence="1">Uncharacterized protein</fullName>
    </submittedName>
</protein>
<dbReference type="InParanoid" id="F8PHF9"/>
<evidence type="ECO:0000313" key="2">
    <source>
        <dbReference type="Proteomes" id="UP000008063"/>
    </source>
</evidence>
<accession>F8PHF9</accession>
<evidence type="ECO:0000313" key="1">
    <source>
        <dbReference type="EMBL" id="EGO05005.1"/>
    </source>
</evidence>
<name>F8PHF9_SERL3</name>
<organism evidence="2">
    <name type="scientific">Serpula lacrymans var. lacrymans (strain S7.3)</name>
    <name type="common">Dry rot fungus</name>
    <dbReference type="NCBI Taxonomy" id="936435"/>
    <lineage>
        <taxon>Eukaryota</taxon>
        <taxon>Fungi</taxon>
        <taxon>Dikarya</taxon>
        <taxon>Basidiomycota</taxon>
        <taxon>Agaricomycotina</taxon>
        <taxon>Agaricomycetes</taxon>
        <taxon>Agaricomycetidae</taxon>
        <taxon>Boletales</taxon>
        <taxon>Coniophorineae</taxon>
        <taxon>Serpulaceae</taxon>
        <taxon>Serpula</taxon>
    </lineage>
</organism>
<dbReference type="OrthoDB" id="3269417at2759"/>
<keyword evidence="2" id="KW-1185">Reference proteome</keyword>
<proteinExistence type="predicted"/>
<dbReference type="EMBL" id="GL945474">
    <property type="protein sequence ID" value="EGO05005.1"/>
    <property type="molecule type" value="Genomic_DNA"/>
</dbReference>
<dbReference type="STRING" id="936435.F8PHF9"/>
<dbReference type="AlphaFoldDB" id="F8PHF9"/>
<sequence length="90" mass="10582">ALSGNLSFLRVNMYIMFTVDLMHKIELGVWKTLCSHLLRMLGTCNTRLLYELDYRYREVPTFGSSTIRCFLNNCSEMREMVVHNSKDLLQ</sequence>
<feature type="non-terminal residue" evidence="1">
    <location>
        <position position="1"/>
    </location>
</feature>
<dbReference type="Proteomes" id="UP000008063">
    <property type="component" value="Unassembled WGS sequence"/>
</dbReference>
<dbReference type="HOGENOM" id="CLU_116861_1_0_1"/>
<reference evidence="2" key="1">
    <citation type="journal article" date="2011" name="Science">
        <title>The plant cell wall-decomposing machinery underlies the functional diversity of forest fungi.</title>
        <authorList>
            <person name="Eastwood D.C."/>
            <person name="Floudas D."/>
            <person name="Binder M."/>
            <person name="Majcherczyk A."/>
            <person name="Schneider P."/>
            <person name="Aerts A."/>
            <person name="Asiegbu F.O."/>
            <person name="Baker S.E."/>
            <person name="Barry K."/>
            <person name="Bendiksby M."/>
            <person name="Blumentritt M."/>
            <person name="Coutinho P.M."/>
            <person name="Cullen D."/>
            <person name="de Vries R.P."/>
            <person name="Gathman A."/>
            <person name="Goodell B."/>
            <person name="Henrissat B."/>
            <person name="Ihrmark K."/>
            <person name="Kauserud H."/>
            <person name="Kohler A."/>
            <person name="LaButti K."/>
            <person name="Lapidus A."/>
            <person name="Lavin J.L."/>
            <person name="Lee Y.-H."/>
            <person name="Lindquist E."/>
            <person name="Lilly W."/>
            <person name="Lucas S."/>
            <person name="Morin E."/>
            <person name="Murat C."/>
            <person name="Oguiza J.A."/>
            <person name="Park J."/>
            <person name="Pisabarro A.G."/>
            <person name="Riley R."/>
            <person name="Rosling A."/>
            <person name="Salamov A."/>
            <person name="Schmidt O."/>
            <person name="Schmutz J."/>
            <person name="Skrede I."/>
            <person name="Stenlid J."/>
            <person name="Wiebenga A."/>
            <person name="Xie X."/>
            <person name="Kuees U."/>
            <person name="Hibbett D.S."/>
            <person name="Hoffmeister D."/>
            <person name="Hoegberg N."/>
            <person name="Martin F."/>
            <person name="Grigoriev I.V."/>
            <person name="Watkinson S.C."/>
        </authorList>
    </citation>
    <scope>NUCLEOTIDE SEQUENCE [LARGE SCALE GENOMIC DNA]</scope>
    <source>
        <strain evidence="2">strain S7.3</strain>
    </source>
</reference>
<feature type="non-terminal residue" evidence="1">
    <location>
        <position position="90"/>
    </location>
</feature>
<gene>
    <name evidence="1" type="ORF">SERLA73DRAFT_26872</name>
</gene>